<dbReference type="AlphaFoldDB" id="A0A8X8Y9X9"/>
<reference evidence="1" key="1">
    <citation type="submission" date="2018-01" db="EMBL/GenBank/DDBJ databases">
        <authorList>
            <person name="Mao J.F."/>
        </authorList>
    </citation>
    <scope>NUCLEOTIDE SEQUENCE</scope>
    <source>
        <strain evidence="1">Huo1</strain>
        <tissue evidence="1">Leaf</tissue>
    </source>
</reference>
<evidence type="ECO:0000313" key="2">
    <source>
        <dbReference type="Proteomes" id="UP000298416"/>
    </source>
</evidence>
<dbReference type="Proteomes" id="UP000298416">
    <property type="component" value="Unassembled WGS sequence"/>
</dbReference>
<evidence type="ECO:0000313" key="1">
    <source>
        <dbReference type="EMBL" id="KAG6425836.1"/>
    </source>
</evidence>
<keyword evidence="2" id="KW-1185">Reference proteome</keyword>
<sequence length="235" mass="26840">MKRQLIGFKTHCAWVVLVLVGLTSSWFWAWAAGFAPFELVRIHPRREECDTTMIEFPLYAHDISKELITPFVMRENGLNKIPDVKDMPSTVNMPQTTASKKPVSLNPHMRWRGRIVEMNPPQCGRATSQQLLTKLVKISVWKWVFNICSLEKVIENMNLIKIEIDEKMVLQDQLHIVKSVYTAAADDDAASLRSVSAAHRSRAFQRAYILSTYCKQLTAMGISNSTHSISEIHRT</sequence>
<protein>
    <submittedName>
        <fullName evidence="1">Uncharacterized protein</fullName>
    </submittedName>
</protein>
<dbReference type="EMBL" id="PNBA02000004">
    <property type="protein sequence ID" value="KAG6425836.1"/>
    <property type="molecule type" value="Genomic_DNA"/>
</dbReference>
<comment type="caution">
    <text evidence="1">The sequence shown here is derived from an EMBL/GenBank/DDBJ whole genome shotgun (WGS) entry which is preliminary data.</text>
</comment>
<proteinExistence type="predicted"/>
<organism evidence="1">
    <name type="scientific">Salvia splendens</name>
    <name type="common">Scarlet sage</name>
    <dbReference type="NCBI Taxonomy" id="180675"/>
    <lineage>
        <taxon>Eukaryota</taxon>
        <taxon>Viridiplantae</taxon>
        <taxon>Streptophyta</taxon>
        <taxon>Embryophyta</taxon>
        <taxon>Tracheophyta</taxon>
        <taxon>Spermatophyta</taxon>
        <taxon>Magnoliopsida</taxon>
        <taxon>eudicotyledons</taxon>
        <taxon>Gunneridae</taxon>
        <taxon>Pentapetalae</taxon>
        <taxon>asterids</taxon>
        <taxon>lamiids</taxon>
        <taxon>Lamiales</taxon>
        <taxon>Lamiaceae</taxon>
        <taxon>Nepetoideae</taxon>
        <taxon>Mentheae</taxon>
        <taxon>Salviinae</taxon>
        <taxon>Salvia</taxon>
        <taxon>Salvia subgen. Calosphace</taxon>
        <taxon>core Calosphace</taxon>
    </lineage>
</organism>
<name>A0A8X8Y9X9_SALSN</name>
<reference evidence="1" key="2">
    <citation type="submission" date="2020-08" db="EMBL/GenBank/DDBJ databases">
        <title>Plant Genome Project.</title>
        <authorList>
            <person name="Zhang R.-G."/>
        </authorList>
    </citation>
    <scope>NUCLEOTIDE SEQUENCE</scope>
    <source>
        <strain evidence="1">Huo1</strain>
        <tissue evidence="1">Leaf</tissue>
    </source>
</reference>
<accession>A0A8X8Y9X9</accession>
<gene>
    <name evidence="1" type="ORF">SASPL_110041</name>
</gene>